<evidence type="ECO:0000256" key="3">
    <source>
        <dbReference type="ARBA" id="ARBA00022692"/>
    </source>
</evidence>
<dbReference type="EMBL" id="JACERN010000023">
    <property type="protein sequence ID" value="MBA4708347.1"/>
    <property type="molecule type" value="Genomic_DNA"/>
</dbReference>
<sequence>MSAPSPHLLFSHLLRPFLRDRLLRDRLLRDRLLHILLLLMVLLWLPQPQAGSQFASWIDWPTILTLSGLLLLTKGVEESGYLAHLGRLIINRLPNERVLALFLVSMSALLSTVLTNDVALFIVVPLTLGLRGIAGLPIGRLVIFEALAVNAGSLLTPIGNPQNILLWQLSGLSFAGFTWQMAPLALGCTALLLLATALAFPGQRIHAQLHDDAGGYQPRLLAACALLYVGFVVALESGHPGWGLAAVVAGVALLRPALLLAVDWSLIAVFMLMFVDIRLLTQLPLVRHWTDAVAGLNSSGLYLTALLGSQLISNVPATILLVKYSSAYKVLAYAVNAGGFGCVLGSLANLIALRMAGERGIWLQFHLYSLPALLLAGVLGYFLR</sequence>
<keyword evidence="3 6" id="KW-0812">Transmembrane</keyword>
<evidence type="ECO:0000313" key="8">
    <source>
        <dbReference type="EMBL" id="MBA4708347.1"/>
    </source>
</evidence>
<dbReference type="PANTHER" id="PTHR43568">
    <property type="entry name" value="P PROTEIN"/>
    <property type="match status" value="1"/>
</dbReference>
<feature type="transmembrane region" description="Helical" evidence="6">
    <location>
        <begin position="330"/>
        <end position="353"/>
    </location>
</feature>
<dbReference type="RefSeq" id="WP_181835529.1">
    <property type="nucleotide sequence ID" value="NZ_JACERN010000023.1"/>
</dbReference>
<evidence type="ECO:0000256" key="2">
    <source>
        <dbReference type="ARBA" id="ARBA00022448"/>
    </source>
</evidence>
<feature type="transmembrane region" description="Helical" evidence="6">
    <location>
        <begin position="220"/>
        <end position="237"/>
    </location>
</feature>
<dbReference type="GO" id="GO:0016020">
    <property type="term" value="C:membrane"/>
    <property type="evidence" value="ECO:0007669"/>
    <property type="project" value="UniProtKB-SubCell"/>
</dbReference>
<dbReference type="InterPro" id="IPR004680">
    <property type="entry name" value="Cit_transptr-like_dom"/>
</dbReference>
<reference evidence="8 9" key="1">
    <citation type="submission" date="2020-07" db="EMBL/GenBank/DDBJ databases">
        <title>Draft genome sequence of violacein-producing bacteria and related species.</title>
        <authorList>
            <person name="Wilson H.S."/>
            <person name="De Leon M.E."/>
        </authorList>
    </citation>
    <scope>NUCLEOTIDE SEQUENCE [LARGE SCALE GENOMIC DNA]</scope>
    <source>
        <strain evidence="8 9">HSC-21Su07</strain>
    </source>
</reference>
<accession>A0A838Y727</accession>
<feature type="transmembrane region" description="Helical" evidence="6">
    <location>
        <begin position="98"/>
        <end position="124"/>
    </location>
</feature>
<feature type="transmembrane region" description="Helical" evidence="6">
    <location>
        <begin position="365"/>
        <end position="383"/>
    </location>
</feature>
<dbReference type="Pfam" id="PF03600">
    <property type="entry name" value="CitMHS"/>
    <property type="match status" value="1"/>
</dbReference>
<evidence type="ECO:0000256" key="4">
    <source>
        <dbReference type="ARBA" id="ARBA00022989"/>
    </source>
</evidence>
<comment type="subcellular location">
    <subcellularLocation>
        <location evidence="1">Membrane</location>
        <topology evidence="1">Multi-pass membrane protein</topology>
    </subcellularLocation>
</comment>
<dbReference type="GO" id="GO:0055085">
    <property type="term" value="P:transmembrane transport"/>
    <property type="evidence" value="ECO:0007669"/>
    <property type="project" value="InterPro"/>
</dbReference>
<evidence type="ECO:0000259" key="7">
    <source>
        <dbReference type="Pfam" id="PF03600"/>
    </source>
</evidence>
<proteinExistence type="predicted"/>
<keyword evidence="2" id="KW-0813">Transport</keyword>
<keyword evidence="4 6" id="KW-1133">Transmembrane helix</keyword>
<dbReference type="Proteomes" id="UP000545606">
    <property type="component" value="Unassembled WGS sequence"/>
</dbReference>
<feature type="transmembrane region" description="Helical" evidence="6">
    <location>
        <begin position="301"/>
        <end position="324"/>
    </location>
</feature>
<keyword evidence="9" id="KW-1185">Reference proteome</keyword>
<feature type="transmembrane region" description="Helical" evidence="6">
    <location>
        <begin position="257"/>
        <end position="280"/>
    </location>
</feature>
<dbReference type="InterPro" id="IPR051475">
    <property type="entry name" value="Diverse_Ion_Transporter"/>
</dbReference>
<keyword evidence="5 6" id="KW-0472">Membrane</keyword>
<dbReference type="PANTHER" id="PTHR43568:SF1">
    <property type="entry name" value="P PROTEIN"/>
    <property type="match status" value="1"/>
</dbReference>
<evidence type="ECO:0000256" key="1">
    <source>
        <dbReference type="ARBA" id="ARBA00004141"/>
    </source>
</evidence>
<gene>
    <name evidence="8" type="ORF">H2Z84_08115</name>
</gene>
<protein>
    <submittedName>
        <fullName evidence="8">Anion transporter</fullName>
    </submittedName>
</protein>
<feature type="transmembrane region" description="Helical" evidence="6">
    <location>
        <begin position="177"/>
        <end position="200"/>
    </location>
</feature>
<feature type="domain" description="Citrate transporter-like" evidence="7">
    <location>
        <begin position="36"/>
        <end position="323"/>
    </location>
</feature>
<comment type="caution">
    <text evidence="8">The sequence shown here is derived from an EMBL/GenBank/DDBJ whole genome shotgun (WGS) entry which is preliminary data.</text>
</comment>
<evidence type="ECO:0000256" key="6">
    <source>
        <dbReference type="SAM" id="Phobius"/>
    </source>
</evidence>
<evidence type="ECO:0000313" key="9">
    <source>
        <dbReference type="Proteomes" id="UP000545606"/>
    </source>
</evidence>
<dbReference type="AlphaFoldDB" id="A0A838Y727"/>
<name>A0A838Y727_9NEIS</name>
<organism evidence="8 9">
    <name type="scientific">Aquitalea aquatica</name>
    <dbReference type="NCBI Taxonomy" id="3044273"/>
    <lineage>
        <taxon>Bacteria</taxon>
        <taxon>Pseudomonadati</taxon>
        <taxon>Pseudomonadota</taxon>
        <taxon>Betaproteobacteria</taxon>
        <taxon>Neisseriales</taxon>
        <taxon>Chromobacteriaceae</taxon>
        <taxon>Aquitalea</taxon>
    </lineage>
</organism>
<evidence type="ECO:0000256" key="5">
    <source>
        <dbReference type="ARBA" id="ARBA00023136"/>
    </source>
</evidence>